<dbReference type="HAMAP" id="MF_00097">
    <property type="entry name" value="TMP_synthase"/>
    <property type="match status" value="1"/>
</dbReference>
<evidence type="ECO:0000256" key="13">
    <source>
        <dbReference type="ARBA" id="ARBA00047334"/>
    </source>
</evidence>
<evidence type="ECO:0000256" key="14">
    <source>
        <dbReference type="ARBA" id="ARBA00047851"/>
    </source>
</evidence>
<keyword evidence="12" id="KW-0784">Thiamine biosynthesis</keyword>
<dbReference type="GO" id="GO:0009229">
    <property type="term" value="P:thiamine diphosphate biosynthetic process"/>
    <property type="evidence" value="ECO:0007669"/>
    <property type="project" value="UniProtKB-UniPathway"/>
</dbReference>
<dbReference type="HAMAP" id="MF_00228">
    <property type="entry name" value="Thz_kinase"/>
    <property type="match status" value="1"/>
</dbReference>
<evidence type="ECO:0000256" key="15">
    <source>
        <dbReference type="ARBA" id="ARBA00047883"/>
    </source>
</evidence>
<comment type="catalytic activity">
    <reaction evidence="14">
        <text>2-(2-carboxy-4-methylthiazol-5-yl)ethyl phosphate + 4-amino-2-methyl-5-(diphosphooxymethyl)pyrimidine + 2 H(+) = thiamine phosphate + CO2 + diphosphate</text>
        <dbReference type="Rhea" id="RHEA:47848"/>
        <dbReference type="ChEBI" id="CHEBI:15378"/>
        <dbReference type="ChEBI" id="CHEBI:16526"/>
        <dbReference type="ChEBI" id="CHEBI:33019"/>
        <dbReference type="ChEBI" id="CHEBI:37575"/>
        <dbReference type="ChEBI" id="CHEBI:57841"/>
        <dbReference type="ChEBI" id="CHEBI:62890"/>
        <dbReference type="EC" id="2.5.1.3"/>
    </reaction>
</comment>
<comment type="pathway">
    <text evidence="5">Cofactor biosynthesis; thiamine diphosphate biosynthesis; thiamine phosphate from 4-amino-2-methyl-5-diphosphomethylpyrimidine and 4-methyl-5-(2-phosphoethyl)-thiazole: step 1/1.</text>
</comment>
<dbReference type="NCBIfam" id="TIGR00694">
    <property type="entry name" value="thiM"/>
    <property type="match status" value="1"/>
</dbReference>
<dbReference type="PANTHER" id="PTHR20857">
    <property type="entry name" value="THIAMINE-PHOSPHATE PYROPHOSPHORYLASE"/>
    <property type="match status" value="1"/>
</dbReference>
<dbReference type="Proteomes" id="UP000193719">
    <property type="component" value="Unassembled WGS sequence"/>
</dbReference>
<comment type="similarity">
    <text evidence="16">In the C-terminal section; belongs to the Thz kinase family.</text>
</comment>
<dbReference type="FunFam" id="3.20.20.70:FF:000104">
    <property type="entry name" value="Thiamine biosynthetic bifunctional enzyme"/>
    <property type="match status" value="1"/>
</dbReference>
<proteinExistence type="inferred from homology"/>
<dbReference type="UniPathway" id="UPA00060">
    <property type="reaction ID" value="UER00139"/>
</dbReference>
<dbReference type="InterPro" id="IPR013785">
    <property type="entry name" value="Aldolase_TIM"/>
</dbReference>
<dbReference type="CDD" id="cd01170">
    <property type="entry name" value="THZ_kinase"/>
    <property type="match status" value="1"/>
</dbReference>
<comment type="cofactor">
    <cofactor evidence="2">
        <name>Mg(2+)</name>
        <dbReference type="ChEBI" id="CHEBI:18420"/>
    </cofactor>
</comment>
<dbReference type="GO" id="GO:0004789">
    <property type="term" value="F:thiamine-phosphate diphosphorylase activity"/>
    <property type="evidence" value="ECO:0007669"/>
    <property type="project" value="UniProtKB-EC"/>
</dbReference>
<dbReference type="GO" id="GO:0000287">
    <property type="term" value="F:magnesium ion binding"/>
    <property type="evidence" value="ECO:0007669"/>
    <property type="project" value="InterPro"/>
</dbReference>
<keyword evidence="20" id="KW-1185">Reference proteome</keyword>
<evidence type="ECO:0000256" key="10">
    <source>
        <dbReference type="ARBA" id="ARBA00022840"/>
    </source>
</evidence>
<dbReference type="GO" id="GO:0009228">
    <property type="term" value="P:thiamine biosynthetic process"/>
    <property type="evidence" value="ECO:0007669"/>
    <property type="project" value="UniProtKB-KW"/>
</dbReference>
<dbReference type="STRING" id="1754191.A0A1Y1V8W6"/>
<dbReference type="InterPro" id="IPR029056">
    <property type="entry name" value="Ribokinase-like"/>
</dbReference>
<evidence type="ECO:0000256" key="8">
    <source>
        <dbReference type="ARBA" id="ARBA00022741"/>
    </source>
</evidence>
<dbReference type="SUPFAM" id="SSF53613">
    <property type="entry name" value="Ribokinase-like"/>
    <property type="match status" value="1"/>
</dbReference>
<dbReference type="GO" id="GO:0004417">
    <property type="term" value="F:hydroxyethylthiazole kinase activity"/>
    <property type="evidence" value="ECO:0007669"/>
    <property type="project" value="UniProtKB-EC"/>
</dbReference>
<comment type="catalytic activity">
    <reaction evidence="1">
        <text>5-(2-hydroxyethyl)-4-methylthiazole + ATP = 4-methyl-5-(2-phosphooxyethyl)-thiazole + ADP + H(+)</text>
        <dbReference type="Rhea" id="RHEA:24212"/>
        <dbReference type="ChEBI" id="CHEBI:15378"/>
        <dbReference type="ChEBI" id="CHEBI:17957"/>
        <dbReference type="ChEBI" id="CHEBI:30616"/>
        <dbReference type="ChEBI" id="CHEBI:58296"/>
        <dbReference type="ChEBI" id="CHEBI:456216"/>
        <dbReference type="EC" id="2.7.1.50"/>
    </reaction>
</comment>
<reference evidence="19 20" key="2">
    <citation type="submission" date="2016-08" db="EMBL/GenBank/DDBJ databases">
        <title>Pervasive Adenine N6-methylation of Active Genes in Fungi.</title>
        <authorList>
            <consortium name="DOE Joint Genome Institute"/>
            <person name="Mondo S.J."/>
            <person name="Dannebaum R.O."/>
            <person name="Kuo R.C."/>
            <person name="Labutti K."/>
            <person name="Haridas S."/>
            <person name="Kuo A."/>
            <person name="Salamov A."/>
            <person name="Ahrendt S.R."/>
            <person name="Lipzen A."/>
            <person name="Sullivan W."/>
            <person name="Andreopoulos W.B."/>
            <person name="Clum A."/>
            <person name="Lindquist E."/>
            <person name="Daum C."/>
            <person name="Ramamoorthy G.K."/>
            <person name="Gryganskyi A."/>
            <person name="Culley D."/>
            <person name="Magnuson J.K."/>
            <person name="James T.Y."/>
            <person name="O'Malley M.A."/>
            <person name="Stajich J.E."/>
            <person name="Spatafora J.W."/>
            <person name="Visel A."/>
            <person name="Grigoriev I.V."/>
        </authorList>
    </citation>
    <scope>NUCLEOTIDE SEQUENCE [LARGE SCALE GENOMIC DNA]</scope>
    <source>
        <strain evidence="20">finn</strain>
    </source>
</reference>
<dbReference type="Gene3D" id="3.20.20.70">
    <property type="entry name" value="Aldolase class I"/>
    <property type="match status" value="1"/>
</dbReference>
<keyword evidence="9 19" id="KW-0418">Kinase</keyword>
<comment type="function">
    <text evidence="3">Condenses 4-methyl-5-(beta-hydroxyethyl)thiazole monophosphate (THZ-P) and 2-methyl-4-amino-5-hydroxymethyl pyrimidine pyrophosphate (HMP-PP) to form thiamine monophosphate (TMP).</text>
</comment>
<accession>A0A1Y1V8W6</accession>
<feature type="domain" description="Thiamine phosphate synthase/TenI" evidence="18">
    <location>
        <begin position="9"/>
        <end position="205"/>
    </location>
</feature>
<evidence type="ECO:0000256" key="6">
    <source>
        <dbReference type="ARBA" id="ARBA00022679"/>
    </source>
</evidence>
<dbReference type="Pfam" id="PF02581">
    <property type="entry name" value="TMP-TENI"/>
    <property type="match status" value="1"/>
</dbReference>
<evidence type="ECO:0000256" key="3">
    <source>
        <dbReference type="ARBA" id="ARBA00003814"/>
    </source>
</evidence>
<dbReference type="PANTHER" id="PTHR20857:SF23">
    <property type="entry name" value="THIAMINE BIOSYNTHETIC BIFUNCTIONAL ENZYME"/>
    <property type="match status" value="1"/>
</dbReference>
<keyword evidence="7" id="KW-0479">Metal-binding</keyword>
<evidence type="ECO:0000259" key="18">
    <source>
        <dbReference type="Pfam" id="PF02581"/>
    </source>
</evidence>
<keyword evidence="8" id="KW-0547">Nucleotide-binding</keyword>
<dbReference type="AlphaFoldDB" id="A0A1Y1V8W6"/>
<dbReference type="NCBIfam" id="NF006830">
    <property type="entry name" value="PRK09355.1"/>
    <property type="match status" value="1"/>
</dbReference>
<keyword evidence="6" id="KW-0808">Transferase</keyword>
<comment type="catalytic activity">
    <reaction evidence="13">
        <text>4-methyl-5-(2-phosphooxyethyl)-thiazole + 4-amino-2-methyl-5-(diphosphooxymethyl)pyrimidine + H(+) = thiamine phosphate + diphosphate</text>
        <dbReference type="Rhea" id="RHEA:22328"/>
        <dbReference type="ChEBI" id="CHEBI:15378"/>
        <dbReference type="ChEBI" id="CHEBI:33019"/>
        <dbReference type="ChEBI" id="CHEBI:37575"/>
        <dbReference type="ChEBI" id="CHEBI:57841"/>
        <dbReference type="ChEBI" id="CHEBI:58296"/>
        <dbReference type="EC" id="2.5.1.3"/>
    </reaction>
</comment>
<dbReference type="CDD" id="cd00564">
    <property type="entry name" value="TMP_TenI"/>
    <property type="match status" value="1"/>
</dbReference>
<evidence type="ECO:0000256" key="4">
    <source>
        <dbReference type="ARBA" id="ARBA00004868"/>
    </source>
</evidence>
<comment type="pathway">
    <text evidence="4">Cofactor biosynthesis; thiamine diphosphate biosynthesis; 4-methyl-5-(2-phosphoethyl)-thiazole from 5-(2-hydroxyethyl)-4-methylthiazole: step 1/1.</text>
</comment>
<evidence type="ECO:0000256" key="16">
    <source>
        <dbReference type="ARBA" id="ARBA00061146"/>
    </source>
</evidence>
<evidence type="ECO:0000313" key="19">
    <source>
        <dbReference type="EMBL" id="ORX49968.1"/>
    </source>
</evidence>
<evidence type="ECO:0000256" key="11">
    <source>
        <dbReference type="ARBA" id="ARBA00022842"/>
    </source>
</evidence>
<dbReference type="SUPFAM" id="SSF51391">
    <property type="entry name" value="Thiamin phosphate synthase"/>
    <property type="match status" value="1"/>
</dbReference>
<sequence length="512" mass="54518">MVKDIDISLYLVTDSSLVPKGKTLAQVVEEAIEGGVTFVQLREKDCETREFIEKAFEIKNVCQKHNVPFVINDRIDVALAVDADGIHLGQKDMSIEMAKKILGPNKIIGITAETNEQAIEAAKAGADYIGSLAIYPTPTKDMGENFKGLGKEGLVDLLDTLYEYDMKVVAIGGINATNLDEIVDYCNKNIKKGKNLDGVAIVSAIIAAPDSKKASAELASMMAKIEKVNTETLNAATPDYEIVKKVGEALYRIKENSPLIHTLTNFVVMNDTANGTIEIGGSPCMAHAVGEVEEFATIAGCVVINVGSLSPEFNDSFYLAGRAAERAGTPVVFDPVAAGATHYRLATCKSLLSSFKVTVLKGNAGEISAIAGFGGAVSKGVDSTGTVEKPYELVSKLATKLNTCVCMTGAVDYISDGKKTISLHNGDKMLENITGSGCTVGNLVGCFAAIEKDPVIAAAGGVLSMSIAAELAMKQPIVRGPRTFFAALHDELYLLTAEKFQKYAKIHVESWE</sequence>
<dbReference type="InterPro" id="IPR022998">
    <property type="entry name" value="ThiamineP_synth_TenI"/>
</dbReference>
<dbReference type="NCBIfam" id="TIGR00693">
    <property type="entry name" value="thiE"/>
    <property type="match status" value="1"/>
</dbReference>
<dbReference type="Gene3D" id="3.40.1190.20">
    <property type="match status" value="1"/>
</dbReference>
<comment type="catalytic activity">
    <reaction evidence="15">
        <text>2-[(2R,5Z)-2-carboxy-4-methylthiazol-5(2H)-ylidene]ethyl phosphate + 4-amino-2-methyl-5-(diphosphooxymethyl)pyrimidine + 2 H(+) = thiamine phosphate + CO2 + diphosphate</text>
        <dbReference type="Rhea" id="RHEA:47844"/>
        <dbReference type="ChEBI" id="CHEBI:15378"/>
        <dbReference type="ChEBI" id="CHEBI:16526"/>
        <dbReference type="ChEBI" id="CHEBI:33019"/>
        <dbReference type="ChEBI" id="CHEBI:37575"/>
        <dbReference type="ChEBI" id="CHEBI:57841"/>
        <dbReference type="ChEBI" id="CHEBI:62899"/>
        <dbReference type="EC" id="2.5.1.3"/>
    </reaction>
</comment>
<dbReference type="Pfam" id="PF02110">
    <property type="entry name" value="HK"/>
    <property type="match status" value="1"/>
</dbReference>
<reference evidence="19 20" key="1">
    <citation type="submission" date="2016-08" db="EMBL/GenBank/DDBJ databases">
        <title>Genomes of anaerobic fungi encode conserved fungal cellulosomes for biomass hydrolysis.</title>
        <authorList>
            <consortium name="DOE Joint Genome Institute"/>
            <person name="Haitjema C.H."/>
            <person name="Gilmore S.P."/>
            <person name="Henske J.K."/>
            <person name="Solomon K.V."/>
            <person name="De Groot R."/>
            <person name="Kuo A."/>
            <person name="Mondo S.J."/>
            <person name="Salamov A.A."/>
            <person name="Labutti K."/>
            <person name="Zhao Z."/>
            <person name="Chiniquy J."/>
            <person name="Barry K."/>
            <person name="Brewer H.M."/>
            <person name="Purvine S.O."/>
            <person name="Wright A.T."/>
            <person name="Boxma B."/>
            <person name="Van Alen T."/>
            <person name="Hackstein J.H."/>
            <person name="Baker S.E."/>
            <person name="Grigoriev I.V."/>
            <person name="O'Malley M.A."/>
        </authorList>
    </citation>
    <scope>NUCLEOTIDE SEQUENCE [LARGE SCALE GENOMIC DNA]</scope>
    <source>
        <strain evidence="20">finn</strain>
    </source>
</reference>
<comment type="similarity">
    <text evidence="17">In the N-terminal section; belongs to the thiamine-phosphate synthase family.</text>
</comment>
<dbReference type="GO" id="GO:0005524">
    <property type="term" value="F:ATP binding"/>
    <property type="evidence" value="ECO:0007669"/>
    <property type="project" value="UniProtKB-KW"/>
</dbReference>
<keyword evidence="10" id="KW-0067">ATP-binding</keyword>
<evidence type="ECO:0000256" key="7">
    <source>
        <dbReference type="ARBA" id="ARBA00022723"/>
    </source>
</evidence>
<gene>
    <name evidence="19" type="ORF">BCR36DRAFT_583581</name>
</gene>
<evidence type="ECO:0000313" key="20">
    <source>
        <dbReference type="Proteomes" id="UP000193719"/>
    </source>
</evidence>
<dbReference type="GO" id="GO:0005829">
    <property type="term" value="C:cytosol"/>
    <property type="evidence" value="ECO:0007669"/>
    <property type="project" value="EnsemblFungi"/>
</dbReference>
<dbReference type="OrthoDB" id="4994at2759"/>
<dbReference type="PRINTS" id="PR01099">
    <property type="entry name" value="HYETHTZKNASE"/>
</dbReference>
<dbReference type="InterPro" id="IPR034291">
    <property type="entry name" value="TMP_synthase"/>
</dbReference>
<evidence type="ECO:0000256" key="5">
    <source>
        <dbReference type="ARBA" id="ARBA00005165"/>
    </source>
</evidence>
<organism evidence="19 20">
    <name type="scientific">Piromyces finnis</name>
    <dbReference type="NCBI Taxonomy" id="1754191"/>
    <lineage>
        <taxon>Eukaryota</taxon>
        <taxon>Fungi</taxon>
        <taxon>Fungi incertae sedis</taxon>
        <taxon>Chytridiomycota</taxon>
        <taxon>Chytridiomycota incertae sedis</taxon>
        <taxon>Neocallimastigomycetes</taxon>
        <taxon>Neocallimastigales</taxon>
        <taxon>Neocallimastigaceae</taxon>
        <taxon>Piromyces</taxon>
    </lineage>
</organism>
<evidence type="ECO:0000256" key="12">
    <source>
        <dbReference type="ARBA" id="ARBA00022977"/>
    </source>
</evidence>
<dbReference type="EMBL" id="MCFH01000022">
    <property type="protein sequence ID" value="ORX49968.1"/>
    <property type="molecule type" value="Genomic_DNA"/>
</dbReference>
<protein>
    <submittedName>
        <fullName evidence="19">Hydroxyethylthiazole kinase</fullName>
    </submittedName>
</protein>
<name>A0A1Y1V8W6_9FUNG</name>
<dbReference type="InterPro" id="IPR000417">
    <property type="entry name" value="Hyethyz_kinase"/>
</dbReference>
<evidence type="ECO:0000256" key="9">
    <source>
        <dbReference type="ARBA" id="ARBA00022777"/>
    </source>
</evidence>
<dbReference type="InterPro" id="IPR036206">
    <property type="entry name" value="ThiamineP_synth_sf"/>
</dbReference>
<keyword evidence="11" id="KW-0460">Magnesium</keyword>
<evidence type="ECO:0000256" key="2">
    <source>
        <dbReference type="ARBA" id="ARBA00001946"/>
    </source>
</evidence>
<comment type="caution">
    <text evidence="19">The sequence shown here is derived from an EMBL/GenBank/DDBJ whole genome shotgun (WGS) entry which is preliminary data.</text>
</comment>
<evidence type="ECO:0000256" key="1">
    <source>
        <dbReference type="ARBA" id="ARBA00001771"/>
    </source>
</evidence>
<evidence type="ECO:0000256" key="17">
    <source>
        <dbReference type="ARBA" id="ARBA00061283"/>
    </source>
</evidence>